<dbReference type="Pfam" id="PF16223">
    <property type="entry name" value="DUF4882"/>
    <property type="match status" value="1"/>
</dbReference>
<name>N9A0A2_ACIVR</name>
<dbReference type="InterPro" id="IPR032620">
    <property type="entry name" value="DUF4882"/>
</dbReference>
<dbReference type="Proteomes" id="UP000018445">
    <property type="component" value="Unassembled WGS sequence"/>
</dbReference>
<accession>N9A0A2</accession>
<dbReference type="PROSITE" id="PS51257">
    <property type="entry name" value="PROKAR_LIPOPROTEIN"/>
    <property type="match status" value="1"/>
</dbReference>
<dbReference type="eggNOG" id="ENOG503441Y">
    <property type="taxonomic scope" value="Bacteria"/>
</dbReference>
<protein>
    <recommendedName>
        <fullName evidence="4">DUF4882 domain-containing protein</fullName>
    </recommendedName>
</protein>
<proteinExistence type="predicted"/>
<evidence type="ECO:0008006" key="4">
    <source>
        <dbReference type="Google" id="ProtNLM"/>
    </source>
</evidence>
<dbReference type="AlphaFoldDB" id="N9A0A2"/>
<dbReference type="OrthoDB" id="6706525at2"/>
<evidence type="ECO:0000313" key="3">
    <source>
        <dbReference type="Proteomes" id="UP000018445"/>
    </source>
</evidence>
<sequence length="263" mass="28109">MKNIILGTIIIASTIGNSFAACTYNLDASTAEIEALPSNIPTTKFPTITNQKSSFLIPSFPSNSNTFQMYMGTSSDIAQKILINSENIIADKGIGTTGEYAVEFLIDNFIKTPITNGSYISMGYSFLLSNTDKSIKVGTISLVNEQANGINLNVSLSKEDGSGENSYTYPISSIPAAGLRIGLFINQNSKQIGLNINGVNKGYIDSFTTTPTKIGFIEYGVAWGFTAGDPNIGKTISGELITDKSKITLNYAASTKDICEIPL</sequence>
<reference evidence="2 3" key="1">
    <citation type="submission" date="2013-02" db="EMBL/GenBank/DDBJ databases">
        <title>The Genome Sequence of Acinetobacter venetianus CIP 110063.</title>
        <authorList>
            <consortium name="The Broad Institute Genome Sequencing Platform"/>
            <consortium name="The Broad Institute Genome Sequencing Center for Infectious Disease"/>
            <person name="Cerqueira G."/>
            <person name="Feldgarden M."/>
            <person name="Courvalin P."/>
            <person name="Perichon B."/>
            <person name="Grillot-Courvalin C."/>
            <person name="Clermont D."/>
            <person name="Rocha E."/>
            <person name="Yoon E.-J."/>
            <person name="Nemec A."/>
            <person name="Walker B."/>
            <person name="Young S.K."/>
            <person name="Zeng Q."/>
            <person name="Gargeya S."/>
            <person name="Fitzgerald M."/>
            <person name="Haas B."/>
            <person name="Abouelleil A."/>
            <person name="Alvarado L."/>
            <person name="Arachchi H.M."/>
            <person name="Berlin A.M."/>
            <person name="Chapman S.B."/>
            <person name="Dewar J."/>
            <person name="Goldberg J."/>
            <person name="Griggs A."/>
            <person name="Gujja S."/>
            <person name="Hansen M."/>
            <person name="Howarth C."/>
            <person name="Imamovic A."/>
            <person name="Larimer J."/>
            <person name="McCowan C."/>
            <person name="Murphy C."/>
            <person name="Neiman D."/>
            <person name="Pearson M."/>
            <person name="Priest M."/>
            <person name="Roberts A."/>
            <person name="Saif S."/>
            <person name="Shea T."/>
            <person name="Sisk P."/>
            <person name="Sykes S."/>
            <person name="Wortman J."/>
            <person name="Nusbaum C."/>
            <person name="Birren B."/>
        </authorList>
    </citation>
    <scope>NUCLEOTIDE SEQUENCE [LARGE SCALE GENOMIC DNA]</scope>
    <source>
        <strain evidence="3">ATCC 31012 / DSM 23050 / BCRC 14357 / CCUG 45561 / CIP 110063 / KCTC 2702 / LMG 19082 / RAG-1</strain>
    </source>
</reference>
<comment type="caution">
    <text evidence="2">The sequence shown here is derived from an EMBL/GenBank/DDBJ whole genome shotgun (WGS) entry which is preliminary data.</text>
</comment>
<feature type="signal peptide" evidence="1">
    <location>
        <begin position="1"/>
        <end position="20"/>
    </location>
</feature>
<feature type="chain" id="PRO_5004138322" description="DUF4882 domain-containing protein" evidence="1">
    <location>
        <begin position="21"/>
        <end position="263"/>
    </location>
</feature>
<evidence type="ECO:0000256" key="1">
    <source>
        <dbReference type="SAM" id="SignalP"/>
    </source>
</evidence>
<dbReference type="GeneID" id="58194471"/>
<keyword evidence="1" id="KW-0732">Signal</keyword>
<organism evidence="2 3">
    <name type="scientific">Acinetobacter venetianus (strain ATCC 31012 / DSM 23050 / BCRC 14357 / CCUG 45561 / CIP 110063 / KCTC 2702 / LMG 19082 / RAG-1)</name>
    <dbReference type="NCBI Taxonomy" id="1191460"/>
    <lineage>
        <taxon>Bacteria</taxon>
        <taxon>Pseudomonadati</taxon>
        <taxon>Pseudomonadota</taxon>
        <taxon>Gammaproteobacteria</taxon>
        <taxon>Moraxellales</taxon>
        <taxon>Moraxellaceae</taxon>
        <taxon>Acinetobacter</taxon>
    </lineage>
</organism>
<evidence type="ECO:0000313" key="2">
    <source>
        <dbReference type="EMBL" id="ENV37468.1"/>
    </source>
</evidence>
<dbReference type="PATRIC" id="fig|1191460.12.peg.1576"/>
<keyword evidence="3" id="KW-1185">Reference proteome</keyword>
<gene>
    <name evidence="2" type="ORF">F959_01591</name>
</gene>
<dbReference type="EMBL" id="APPO01000011">
    <property type="protein sequence ID" value="ENV37468.1"/>
    <property type="molecule type" value="Genomic_DNA"/>
</dbReference>
<dbReference type="RefSeq" id="WP_004878907.1">
    <property type="nucleotide sequence ID" value="NZ_KB849558.1"/>
</dbReference>
<dbReference type="HOGENOM" id="CLU_076283_1_0_6"/>